<comment type="caution">
    <text evidence="1">The sequence shown here is derived from an EMBL/GenBank/DDBJ whole genome shotgun (WGS) entry which is preliminary data.</text>
</comment>
<evidence type="ECO:0000313" key="1">
    <source>
        <dbReference type="EMBL" id="GBM96221.1"/>
    </source>
</evidence>
<reference evidence="1 2" key="1">
    <citation type="journal article" date="2019" name="Sci. Rep.">
        <title>Orb-weaving spider Araneus ventricosus genome elucidates the spidroin gene catalogue.</title>
        <authorList>
            <person name="Kono N."/>
            <person name="Nakamura H."/>
            <person name="Ohtoshi R."/>
            <person name="Moran D.A.P."/>
            <person name="Shinohara A."/>
            <person name="Yoshida Y."/>
            <person name="Fujiwara M."/>
            <person name="Mori M."/>
            <person name="Tomita M."/>
            <person name="Arakawa K."/>
        </authorList>
    </citation>
    <scope>NUCLEOTIDE SEQUENCE [LARGE SCALE GENOMIC DNA]</scope>
</reference>
<accession>A0A4Y2K1D6</accession>
<gene>
    <name evidence="1" type="ORF">AVEN_184312_1</name>
</gene>
<dbReference type="PANTHER" id="PTHR46114">
    <property type="entry name" value="APPLE DOMAIN-CONTAINING PROTEIN"/>
    <property type="match status" value="1"/>
</dbReference>
<name>A0A4Y2K1D6_ARAVE</name>
<dbReference type="PANTHER" id="PTHR46114:SF1">
    <property type="entry name" value="ZAD DOMAIN-CONTAINING PROTEIN"/>
    <property type="match status" value="1"/>
</dbReference>
<organism evidence="1 2">
    <name type="scientific">Araneus ventricosus</name>
    <name type="common">Orbweaver spider</name>
    <name type="synonym">Epeira ventricosa</name>
    <dbReference type="NCBI Taxonomy" id="182803"/>
    <lineage>
        <taxon>Eukaryota</taxon>
        <taxon>Metazoa</taxon>
        <taxon>Ecdysozoa</taxon>
        <taxon>Arthropoda</taxon>
        <taxon>Chelicerata</taxon>
        <taxon>Arachnida</taxon>
        <taxon>Araneae</taxon>
        <taxon>Araneomorphae</taxon>
        <taxon>Entelegynae</taxon>
        <taxon>Araneoidea</taxon>
        <taxon>Araneidae</taxon>
        <taxon>Araneus</taxon>
    </lineage>
</organism>
<dbReference type="Proteomes" id="UP000499080">
    <property type="component" value="Unassembled WGS sequence"/>
</dbReference>
<keyword evidence="2" id="KW-1185">Reference proteome</keyword>
<dbReference type="EMBL" id="BGPR01004125">
    <property type="protein sequence ID" value="GBM96221.1"/>
    <property type="molecule type" value="Genomic_DNA"/>
</dbReference>
<proteinExistence type="predicted"/>
<sequence length="120" mass="14054">MKEEYNTIASVLKKIKYQEHQWVICVDLKVVNFLLGQQSGHIKYPCFLCLWNSREKHNTELGKKWRKRENMDFGEKNVINNPLVGREKIIFPPLHIKLVLTKQFDKDGSCFACIGKNCLS</sequence>
<evidence type="ECO:0000313" key="2">
    <source>
        <dbReference type="Proteomes" id="UP000499080"/>
    </source>
</evidence>
<dbReference type="AlphaFoldDB" id="A0A4Y2K1D6"/>
<dbReference type="OrthoDB" id="7999790at2759"/>
<protein>
    <submittedName>
        <fullName evidence="1">Uncharacterized protein</fullName>
    </submittedName>
</protein>